<proteinExistence type="predicted"/>
<dbReference type="EMBL" id="JAKMXF010000339">
    <property type="protein sequence ID" value="KAI6647648.1"/>
    <property type="molecule type" value="Genomic_DNA"/>
</dbReference>
<comment type="caution">
    <text evidence="2">The sequence shown here is derived from an EMBL/GenBank/DDBJ whole genome shotgun (WGS) entry which is preliminary data.</text>
</comment>
<name>A0AAV7JG69_9METZ</name>
<protein>
    <recommendedName>
        <fullName evidence="1">V(D)J recombination-activating protein 1 RNase H domain-containing protein</fullName>
    </recommendedName>
</protein>
<evidence type="ECO:0000313" key="3">
    <source>
        <dbReference type="Proteomes" id="UP001165289"/>
    </source>
</evidence>
<feature type="domain" description="V(D)J recombination-activating protein 1 RNase H" evidence="1">
    <location>
        <begin position="127"/>
        <end position="247"/>
    </location>
</feature>
<organism evidence="2 3">
    <name type="scientific">Oopsacas minuta</name>
    <dbReference type="NCBI Taxonomy" id="111878"/>
    <lineage>
        <taxon>Eukaryota</taxon>
        <taxon>Metazoa</taxon>
        <taxon>Porifera</taxon>
        <taxon>Hexactinellida</taxon>
        <taxon>Hexasterophora</taxon>
        <taxon>Lyssacinosida</taxon>
        <taxon>Leucopsacidae</taxon>
        <taxon>Oopsacas</taxon>
    </lineage>
</organism>
<evidence type="ECO:0000259" key="1">
    <source>
        <dbReference type="Pfam" id="PF26100"/>
    </source>
</evidence>
<keyword evidence="3" id="KW-1185">Reference proteome</keyword>
<dbReference type="InterPro" id="IPR058554">
    <property type="entry name" value="RAG1_RNase_H"/>
</dbReference>
<dbReference type="Proteomes" id="UP001165289">
    <property type="component" value="Unassembled WGS sequence"/>
</dbReference>
<dbReference type="AlphaFoldDB" id="A0AAV7JG69"/>
<accession>A0AAV7JG69</accession>
<gene>
    <name evidence="2" type="ORF">LOD99_8613</name>
</gene>
<sequence>MQQQRSRLSNVLESIKALSIVENTSEIKIAALALQLLSNQTKQREIAKVSKSVVYNKFSGQFGKILKKELDVTKTVFLVDLLEIGRRKYTQLRHHLLSSDIRFPAYYRAYVYATATPAQDFPLQFQIADGLDGSGSHTVYNQSNTNTDTKSFILFCFRAVKIISNIGRELWKNNTPNSPFAQRPIFLLAAKENEANIKRFMDDLINTDTDLMRSEGFTLGPDQQVRVDIVRSMLDGKMAGILSGASGASCQLCTATHKELSDRELIIQGFPINRHITDAIQLFGEIEDSHSFFSLPSNQRCNITHEPTSTINILPASPLHSYTRIFRWFNLLIYHLNCGKRTWSPTSLAIKNSMIFVRNLIEEKTGMRIDQPNASGGTSSTGSVARRAFSCDSKYIECVWSVVETEHKETLSKLHTHLSAILRIINSDRIINTEVFGDLCTDTYLLIVDSLP</sequence>
<reference evidence="2 3" key="1">
    <citation type="journal article" date="2023" name="BMC Biol.">
        <title>The compact genome of the sponge Oopsacas minuta (Hexactinellida) is lacking key metazoan core genes.</title>
        <authorList>
            <person name="Santini S."/>
            <person name="Schenkelaars Q."/>
            <person name="Jourda C."/>
            <person name="Duchesne M."/>
            <person name="Belahbib H."/>
            <person name="Rocher C."/>
            <person name="Selva M."/>
            <person name="Riesgo A."/>
            <person name="Vervoort M."/>
            <person name="Leys S.P."/>
            <person name="Kodjabachian L."/>
            <person name="Le Bivic A."/>
            <person name="Borchiellini C."/>
            <person name="Claverie J.M."/>
            <person name="Renard E."/>
        </authorList>
    </citation>
    <scope>NUCLEOTIDE SEQUENCE [LARGE SCALE GENOMIC DNA]</scope>
    <source>
        <strain evidence="2">SPO-2</strain>
    </source>
</reference>
<evidence type="ECO:0000313" key="2">
    <source>
        <dbReference type="EMBL" id="KAI6647648.1"/>
    </source>
</evidence>
<dbReference type="Pfam" id="PF26100">
    <property type="entry name" value="RAG1_RNase_H"/>
    <property type="match status" value="1"/>
</dbReference>